<feature type="chain" id="PRO_5023126653" evidence="1">
    <location>
        <begin position="26"/>
        <end position="186"/>
    </location>
</feature>
<dbReference type="Proteomes" id="UP000321638">
    <property type="component" value="Unassembled WGS sequence"/>
</dbReference>
<organism evidence="2 3">
    <name type="scientific">Vineibacter terrae</name>
    <dbReference type="NCBI Taxonomy" id="2586908"/>
    <lineage>
        <taxon>Bacteria</taxon>
        <taxon>Pseudomonadati</taxon>
        <taxon>Pseudomonadota</taxon>
        <taxon>Alphaproteobacteria</taxon>
        <taxon>Hyphomicrobiales</taxon>
        <taxon>Vineibacter</taxon>
    </lineage>
</organism>
<gene>
    <name evidence="2" type="ORF">FHP25_37675</name>
</gene>
<sequence>MSWTRRALTAALIATTVVAGSAALAADDPAKPERHPIEPFVGTYAGTGVSELVGGKQSKVTQRDYDVEIVKDGDNFKVLWSSIDFRVNDGQTNPKAQGQTVVFQPTVNGKLFKGPEADLMQGQTQYWAGIDGNSLTVYSVTISESGGYILNAWTRTLQGKNLLLAFRSTVDGNIRRTATGQLAKKQ</sequence>
<keyword evidence="1" id="KW-0732">Signal</keyword>
<accession>A0A5C8P7L1</accession>
<dbReference type="RefSeq" id="WP_147852172.1">
    <property type="nucleotide sequence ID" value="NZ_VDUZ01000073.1"/>
</dbReference>
<dbReference type="EMBL" id="VDUZ01000073">
    <property type="protein sequence ID" value="TXL69739.1"/>
    <property type="molecule type" value="Genomic_DNA"/>
</dbReference>
<name>A0A5C8P7L1_9HYPH</name>
<feature type="signal peptide" evidence="1">
    <location>
        <begin position="1"/>
        <end position="25"/>
    </location>
</feature>
<evidence type="ECO:0000313" key="3">
    <source>
        <dbReference type="Proteomes" id="UP000321638"/>
    </source>
</evidence>
<keyword evidence="3" id="KW-1185">Reference proteome</keyword>
<dbReference type="OrthoDB" id="6087881at2"/>
<comment type="caution">
    <text evidence="2">The sequence shown here is derived from an EMBL/GenBank/DDBJ whole genome shotgun (WGS) entry which is preliminary data.</text>
</comment>
<dbReference type="AlphaFoldDB" id="A0A5C8P7L1"/>
<evidence type="ECO:0000256" key="1">
    <source>
        <dbReference type="SAM" id="SignalP"/>
    </source>
</evidence>
<reference evidence="2 3" key="1">
    <citation type="submission" date="2019-06" db="EMBL/GenBank/DDBJ databases">
        <title>New taxonomy in bacterial strain CC-CFT640, isolated from vineyard.</title>
        <authorList>
            <person name="Lin S.-Y."/>
            <person name="Tsai C.-F."/>
            <person name="Young C.-C."/>
        </authorList>
    </citation>
    <scope>NUCLEOTIDE SEQUENCE [LARGE SCALE GENOMIC DNA]</scope>
    <source>
        <strain evidence="2 3">CC-CFT640</strain>
    </source>
</reference>
<evidence type="ECO:0000313" key="2">
    <source>
        <dbReference type="EMBL" id="TXL69739.1"/>
    </source>
</evidence>
<proteinExistence type="predicted"/>
<protein>
    <submittedName>
        <fullName evidence="2">Uncharacterized protein</fullName>
    </submittedName>
</protein>